<keyword evidence="4" id="KW-1185">Reference proteome</keyword>
<feature type="signal peptide" evidence="2">
    <location>
        <begin position="1"/>
        <end position="19"/>
    </location>
</feature>
<dbReference type="OrthoDB" id="1177179at2"/>
<feature type="chain" id="PRO_5003685595" evidence="2">
    <location>
        <begin position="20"/>
        <end position="210"/>
    </location>
</feature>
<dbReference type="KEGG" id="fli:Fleli_3102"/>
<dbReference type="Pfam" id="PF20420">
    <property type="entry name" value="DUF6702"/>
    <property type="match status" value="1"/>
</dbReference>
<gene>
    <name evidence="3" type="ordered locus">Fleli_3102</name>
</gene>
<dbReference type="InterPro" id="IPR046525">
    <property type="entry name" value="DUF6702"/>
</dbReference>
<feature type="transmembrane region" description="Helical" evidence="1">
    <location>
        <begin position="177"/>
        <end position="199"/>
    </location>
</feature>
<dbReference type="eggNOG" id="ENOG5032RZ3">
    <property type="taxonomic scope" value="Bacteria"/>
</dbReference>
<keyword evidence="1" id="KW-1133">Transmembrane helix</keyword>
<protein>
    <submittedName>
        <fullName evidence="3">Uncharacterized protein</fullName>
    </submittedName>
</protein>
<dbReference type="AlphaFoldDB" id="I4ANA7"/>
<accession>I4ANA7</accession>
<dbReference type="Proteomes" id="UP000006054">
    <property type="component" value="Chromosome"/>
</dbReference>
<keyword evidence="2" id="KW-0732">Signal</keyword>
<evidence type="ECO:0000256" key="2">
    <source>
        <dbReference type="SAM" id="SignalP"/>
    </source>
</evidence>
<dbReference type="STRING" id="880071.Fleli_3102"/>
<evidence type="ECO:0000313" key="4">
    <source>
        <dbReference type="Proteomes" id="UP000006054"/>
    </source>
</evidence>
<evidence type="ECO:0000313" key="3">
    <source>
        <dbReference type="EMBL" id="AFM05442.1"/>
    </source>
</evidence>
<sequence length="210" mass="24108" precursor="true">MKKYILILILLIFCGNVEAHQPDVSTTVLAEKEDGKWHFQVNTALIALQYEIKAHYGEDSYKTPKEFEELVIDHLQKNIVIYFNDGKPVSLQNAGVQLGHGTMVIFELTDIPTTITSIFVKNTSFRDISRNQSALVILKKGLEKQQFILDKTNEQQANLVLKNNKFEIETEETESNLSLFVFVGSVFFVLILLILNYYLRIKPKQIRLSI</sequence>
<dbReference type="RefSeq" id="WP_014798873.1">
    <property type="nucleotide sequence ID" value="NC_018018.1"/>
</dbReference>
<dbReference type="EMBL" id="CP003345">
    <property type="protein sequence ID" value="AFM05442.1"/>
    <property type="molecule type" value="Genomic_DNA"/>
</dbReference>
<evidence type="ECO:0000256" key="1">
    <source>
        <dbReference type="SAM" id="Phobius"/>
    </source>
</evidence>
<dbReference type="HOGENOM" id="CLU_111501_0_0_10"/>
<keyword evidence="1" id="KW-0812">Transmembrane</keyword>
<name>I4ANA7_BERLS</name>
<keyword evidence="1" id="KW-0472">Membrane</keyword>
<reference evidence="4" key="1">
    <citation type="submission" date="2012-06" db="EMBL/GenBank/DDBJ databases">
        <title>The complete genome of Flexibacter litoralis DSM 6794.</title>
        <authorList>
            <person name="Lucas S."/>
            <person name="Copeland A."/>
            <person name="Lapidus A."/>
            <person name="Glavina del Rio T."/>
            <person name="Dalin E."/>
            <person name="Tice H."/>
            <person name="Bruce D."/>
            <person name="Goodwin L."/>
            <person name="Pitluck S."/>
            <person name="Peters L."/>
            <person name="Ovchinnikova G."/>
            <person name="Lu M."/>
            <person name="Kyrpides N."/>
            <person name="Mavromatis K."/>
            <person name="Ivanova N."/>
            <person name="Brettin T."/>
            <person name="Detter J.C."/>
            <person name="Han C."/>
            <person name="Larimer F."/>
            <person name="Land M."/>
            <person name="Hauser L."/>
            <person name="Markowitz V."/>
            <person name="Cheng J.-F."/>
            <person name="Hugenholtz P."/>
            <person name="Woyke T."/>
            <person name="Wu D."/>
            <person name="Spring S."/>
            <person name="Lang E."/>
            <person name="Kopitz M."/>
            <person name="Brambilla E."/>
            <person name="Klenk H.-P."/>
            <person name="Eisen J.A."/>
        </authorList>
    </citation>
    <scope>NUCLEOTIDE SEQUENCE [LARGE SCALE GENOMIC DNA]</scope>
    <source>
        <strain evidence="4">ATCC 23117 / DSM 6794 / NBRC 15988 / NCIMB 1366 / Sio-4</strain>
    </source>
</reference>
<organism evidence="3 4">
    <name type="scientific">Bernardetia litoralis (strain ATCC 23117 / DSM 6794 / NBRC 15988 / NCIMB 1366 / Fx l1 / Sio-4)</name>
    <name type="common">Flexibacter litoralis</name>
    <dbReference type="NCBI Taxonomy" id="880071"/>
    <lineage>
        <taxon>Bacteria</taxon>
        <taxon>Pseudomonadati</taxon>
        <taxon>Bacteroidota</taxon>
        <taxon>Cytophagia</taxon>
        <taxon>Cytophagales</taxon>
        <taxon>Bernardetiaceae</taxon>
        <taxon>Bernardetia</taxon>
    </lineage>
</organism>
<proteinExistence type="predicted"/>